<dbReference type="AlphaFoldDB" id="B3S873"/>
<feature type="transmembrane region" description="Helical" evidence="9">
    <location>
        <begin position="568"/>
        <end position="588"/>
    </location>
</feature>
<proteinExistence type="inferred from homology"/>
<evidence type="ECO:0000256" key="3">
    <source>
        <dbReference type="ARBA" id="ARBA00022448"/>
    </source>
</evidence>
<dbReference type="PROSITE" id="PS01022">
    <property type="entry name" value="PTR2_1"/>
    <property type="match status" value="1"/>
</dbReference>
<evidence type="ECO:0008006" key="12">
    <source>
        <dbReference type="Google" id="ProtNLM"/>
    </source>
</evidence>
<feature type="transmembrane region" description="Helical" evidence="9">
    <location>
        <begin position="254"/>
        <end position="272"/>
    </location>
</feature>
<reference evidence="10 11" key="1">
    <citation type="journal article" date="2008" name="Nature">
        <title>The Trichoplax genome and the nature of placozoans.</title>
        <authorList>
            <person name="Srivastava M."/>
            <person name="Begovic E."/>
            <person name="Chapman J."/>
            <person name="Putnam N.H."/>
            <person name="Hellsten U."/>
            <person name="Kawashima T."/>
            <person name="Kuo A."/>
            <person name="Mitros T."/>
            <person name="Salamov A."/>
            <person name="Carpenter M.L."/>
            <person name="Signorovitch A.Y."/>
            <person name="Moreno M.A."/>
            <person name="Kamm K."/>
            <person name="Grimwood J."/>
            <person name="Schmutz J."/>
            <person name="Shapiro H."/>
            <person name="Grigoriev I.V."/>
            <person name="Buss L.W."/>
            <person name="Schierwater B."/>
            <person name="Dellaporta S.L."/>
            <person name="Rokhsar D.S."/>
        </authorList>
    </citation>
    <scope>NUCLEOTIDE SEQUENCE [LARGE SCALE GENOMIC DNA]</scope>
    <source>
        <strain evidence="10 11">Grell-BS-1999</strain>
    </source>
</reference>
<feature type="transmembrane region" description="Helical" evidence="9">
    <location>
        <begin position="46"/>
        <end position="66"/>
    </location>
</feature>
<dbReference type="RefSeq" id="XP_002116477.1">
    <property type="nucleotide sequence ID" value="XM_002116441.1"/>
</dbReference>
<keyword evidence="7 9" id="KW-1133">Transmembrane helix</keyword>
<feature type="transmembrane region" description="Helical" evidence="9">
    <location>
        <begin position="629"/>
        <end position="650"/>
    </location>
</feature>
<feature type="non-terminal residue" evidence="10">
    <location>
        <position position="1"/>
    </location>
</feature>
<dbReference type="InParanoid" id="B3S873"/>
<feature type="transmembrane region" description="Helical" evidence="9">
    <location>
        <begin position="600"/>
        <end position="617"/>
    </location>
</feature>
<keyword evidence="6" id="KW-0653">Protein transport</keyword>
<dbReference type="InterPro" id="IPR036259">
    <property type="entry name" value="MFS_trans_sf"/>
</dbReference>
<accession>B3S873</accession>
<dbReference type="CDD" id="cd17347">
    <property type="entry name" value="MFS_SLC15A1_2_like"/>
    <property type="match status" value="1"/>
</dbReference>
<dbReference type="FunFam" id="1.20.1250.20:FF:000379">
    <property type="entry name" value="Uncharacterized protein, isoform A"/>
    <property type="match status" value="1"/>
</dbReference>
<dbReference type="Pfam" id="PF00854">
    <property type="entry name" value="PTR2"/>
    <property type="match status" value="2"/>
</dbReference>
<evidence type="ECO:0000256" key="2">
    <source>
        <dbReference type="ARBA" id="ARBA00005982"/>
    </source>
</evidence>
<dbReference type="GO" id="GO:0140206">
    <property type="term" value="P:dipeptide import across plasma membrane"/>
    <property type="evidence" value="ECO:0000318"/>
    <property type="project" value="GO_Central"/>
</dbReference>
<dbReference type="InterPro" id="IPR000109">
    <property type="entry name" value="POT_fam"/>
</dbReference>
<sequence>CISDLPKSIYFIVGNEFCERFSYYGMRAILVLYFTNFYGLDKNTATALYHAFVMLCYFTPLLGAMLADGWLGKYRTILYVSLIYAIGNTVVTLTAIPPLSHKSLAGPIIGLMLIGFGTGGIKPCVSAFGGDQINPNQHKLLERFFSIFYFSINAGSVLSTIFTPILRGNVHCFHGDCYALAFGIPAILMLVAIFVFWMGRPLYKRNPPTGNILADVCKAICHAIGNRKSDIPANHWLDKASDRFSPKLLEDIKAMLRVLVMFIPLPIFWTLFDQQGSRWTLQAEEMSGNLGPLGKMQPDQMQAANPVLIIILIPVFESLIYPLLRKLKIPMRPLQRMCTGIIFASFAFVIAGLLQLQIEALDVDRTHPEGNLTRFSLVNNIPCNLNFVQKQAGVALNLNYTQSNSYITAPSGPMTLTVTANNSCSLFKQKKFQLHLSKSSSSYVLSYQNQQIFSQKVKANVTRPKSDRAIIRIFNTWKKSINFTLTAATNKKQHKISFIEPMQVYNYTVVYYDTWKQPKSHKGMFTSNETLSIIYSSYENKQSIEVVVTNHVDIQPNSIPILWQAPQYIVMTAGEVMFSITGLEFAYSQAPASMKSCLQAGWLLTVAFGNLIVVIVAEARFIPDQAAEFFFFAGLSACIFVIFVIMSHFYKYVRHEEVEKELSDTVGLINGESNYVSDEEHQPDKNEL</sequence>
<dbReference type="GO" id="GO:0005886">
    <property type="term" value="C:plasma membrane"/>
    <property type="evidence" value="ECO:0000318"/>
    <property type="project" value="GO_Central"/>
</dbReference>
<dbReference type="InterPro" id="IPR018456">
    <property type="entry name" value="PTR2_symporter_CS"/>
</dbReference>
<feature type="transmembrane region" description="Helical" evidence="9">
    <location>
        <begin position="78"/>
        <end position="98"/>
    </location>
</feature>
<evidence type="ECO:0000256" key="6">
    <source>
        <dbReference type="ARBA" id="ARBA00022927"/>
    </source>
</evidence>
<evidence type="ECO:0000256" key="9">
    <source>
        <dbReference type="SAM" id="Phobius"/>
    </source>
</evidence>
<dbReference type="Gene3D" id="1.20.1250.20">
    <property type="entry name" value="MFS general substrate transporter like domains"/>
    <property type="match status" value="2"/>
</dbReference>
<keyword evidence="4 9" id="KW-0812">Transmembrane</keyword>
<protein>
    <recommendedName>
        <fullName evidence="12">Major facilitator superfamily (MFS) profile domain-containing protein</fullName>
    </recommendedName>
</protein>
<gene>
    <name evidence="10" type="ORF">TRIADDRAFT_30870</name>
</gene>
<dbReference type="eggNOG" id="KOG1237">
    <property type="taxonomic scope" value="Eukaryota"/>
</dbReference>
<dbReference type="GO" id="GO:0071916">
    <property type="term" value="F:dipeptide transmembrane transporter activity"/>
    <property type="evidence" value="ECO:0000318"/>
    <property type="project" value="GO_Central"/>
</dbReference>
<feature type="transmembrane region" description="Helical" evidence="9">
    <location>
        <begin position="104"/>
        <end position="125"/>
    </location>
</feature>
<keyword evidence="5" id="KW-0571">Peptide transport</keyword>
<feature type="transmembrane region" description="Helical" evidence="9">
    <location>
        <begin position="336"/>
        <end position="356"/>
    </location>
</feature>
<name>B3S873_TRIAD</name>
<dbReference type="KEGG" id="tad:TRIADDRAFT_30870"/>
<feature type="transmembrane region" description="Helical" evidence="9">
    <location>
        <begin position="303"/>
        <end position="324"/>
    </location>
</feature>
<evidence type="ECO:0000256" key="1">
    <source>
        <dbReference type="ARBA" id="ARBA00004141"/>
    </source>
</evidence>
<comment type="similarity">
    <text evidence="2">Belongs to the major facilitator superfamily. Proton-dependent oligopeptide transporter (POT/PTR) (TC 2.A.17) family.</text>
</comment>
<dbReference type="GeneID" id="6757596"/>
<dbReference type="Proteomes" id="UP000009022">
    <property type="component" value="Unassembled WGS sequence"/>
</dbReference>
<dbReference type="HOGENOM" id="CLU_004790_3_0_1"/>
<dbReference type="EMBL" id="DS985255">
    <property type="protein sequence ID" value="EDV21147.1"/>
    <property type="molecule type" value="Genomic_DNA"/>
</dbReference>
<keyword evidence="8 9" id="KW-0472">Membrane</keyword>
<evidence type="ECO:0000313" key="11">
    <source>
        <dbReference type="Proteomes" id="UP000009022"/>
    </source>
</evidence>
<dbReference type="OMA" id="WQIPQIV"/>
<evidence type="ECO:0000256" key="4">
    <source>
        <dbReference type="ARBA" id="ARBA00022692"/>
    </source>
</evidence>
<keyword evidence="11" id="KW-1185">Reference proteome</keyword>
<dbReference type="GO" id="GO:0015031">
    <property type="term" value="P:protein transport"/>
    <property type="evidence" value="ECO:0007669"/>
    <property type="project" value="UniProtKB-KW"/>
</dbReference>
<organism evidence="10 11">
    <name type="scientific">Trichoplax adhaerens</name>
    <name type="common">Trichoplax reptans</name>
    <dbReference type="NCBI Taxonomy" id="10228"/>
    <lineage>
        <taxon>Eukaryota</taxon>
        <taxon>Metazoa</taxon>
        <taxon>Placozoa</taxon>
        <taxon>Uniplacotomia</taxon>
        <taxon>Trichoplacea</taxon>
        <taxon>Trichoplacidae</taxon>
        <taxon>Trichoplax</taxon>
    </lineage>
</organism>
<evidence type="ECO:0000313" key="10">
    <source>
        <dbReference type="EMBL" id="EDV21147.1"/>
    </source>
</evidence>
<dbReference type="PANTHER" id="PTHR11654">
    <property type="entry name" value="OLIGOPEPTIDE TRANSPORTER-RELATED"/>
    <property type="match status" value="1"/>
</dbReference>
<dbReference type="FunFam" id="1.20.1250.20:FF:000049">
    <property type="entry name" value="Solute carrier family 15 member 2"/>
    <property type="match status" value="1"/>
</dbReference>
<feature type="transmembrane region" description="Helical" evidence="9">
    <location>
        <begin position="21"/>
        <end position="40"/>
    </location>
</feature>
<comment type="subcellular location">
    <subcellularLocation>
        <location evidence="1">Membrane</location>
        <topology evidence="1">Multi-pass membrane protein</topology>
    </subcellularLocation>
</comment>
<feature type="transmembrane region" description="Helical" evidence="9">
    <location>
        <begin position="178"/>
        <end position="197"/>
    </location>
</feature>
<dbReference type="FunCoup" id="B3S873">
    <property type="interactions" value="63"/>
</dbReference>
<evidence type="ECO:0000256" key="7">
    <source>
        <dbReference type="ARBA" id="ARBA00022989"/>
    </source>
</evidence>
<dbReference type="OrthoDB" id="205993at2759"/>
<evidence type="ECO:0000256" key="8">
    <source>
        <dbReference type="ARBA" id="ARBA00023136"/>
    </source>
</evidence>
<dbReference type="PhylomeDB" id="B3S873"/>
<feature type="transmembrane region" description="Helical" evidence="9">
    <location>
        <begin position="146"/>
        <end position="166"/>
    </location>
</feature>
<keyword evidence="3" id="KW-0813">Transport</keyword>
<dbReference type="CTD" id="6757596"/>
<evidence type="ECO:0000256" key="5">
    <source>
        <dbReference type="ARBA" id="ARBA00022856"/>
    </source>
</evidence>
<dbReference type="SUPFAM" id="SSF103473">
    <property type="entry name" value="MFS general substrate transporter"/>
    <property type="match status" value="1"/>
</dbReference>